<name>A0A7W3LYV1_ACTNM</name>
<dbReference type="Proteomes" id="UP000572680">
    <property type="component" value="Unassembled WGS sequence"/>
</dbReference>
<dbReference type="EMBL" id="JACJIA010000018">
    <property type="protein sequence ID" value="MBA8956811.1"/>
    <property type="molecule type" value="Genomic_DNA"/>
</dbReference>
<reference evidence="3 4" key="1">
    <citation type="submission" date="2020-08" db="EMBL/GenBank/DDBJ databases">
        <title>Genomic Encyclopedia of Type Strains, Phase IV (KMG-IV): sequencing the most valuable type-strain genomes for metagenomic binning, comparative biology and taxonomic classification.</title>
        <authorList>
            <person name="Goeker M."/>
        </authorList>
    </citation>
    <scope>NUCLEOTIDE SEQUENCE [LARGE SCALE GENOMIC DNA]</scope>
    <source>
        <strain evidence="3 4">DSM 44197</strain>
    </source>
</reference>
<dbReference type="AlphaFoldDB" id="A0A7W3LYV1"/>
<evidence type="ECO:0000256" key="2">
    <source>
        <dbReference type="SAM" id="SignalP"/>
    </source>
</evidence>
<feature type="compositionally biased region" description="Low complexity" evidence="1">
    <location>
        <begin position="30"/>
        <end position="63"/>
    </location>
</feature>
<gene>
    <name evidence="3" type="ORF">HNR61_008501</name>
</gene>
<evidence type="ECO:0008006" key="5">
    <source>
        <dbReference type="Google" id="ProtNLM"/>
    </source>
</evidence>
<protein>
    <recommendedName>
        <fullName evidence="5">Lipoprotein</fullName>
    </recommendedName>
</protein>
<feature type="chain" id="PRO_5038416910" description="Lipoprotein" evidence="2">
    <location>
        <begin position="21"/>
        <end position="146"/>
    </location>
</feature>
<evidence type="ECO:0000313" key="4">
    <source>
        <dbReference type="Proteomes" id="UP000572680"/>
    </source>
</evidence>
<keyword evidence="2" id="KW-0732">Signal</keyword>
<keyword evidence="4" id="KW-1185">Reference proteome</keyword>
<organism evidence="3 4">
    <name type="scientific">Actinomadura namibiensis</name>
    <dbReference type="NCBI Taxonomy" id="182080"/>
    <lineage>
        <taxon>Bacteria</taxon>
        <taxon>Bacillati</taxon>
        <taxon>Actinomycetota</taxon>
        <taxon>Actinomycetes</taxon>
        <taxon>Streptosporangiales</taxon>
        <taxon>Thermomonosporaceae</taxon>
        <taxon>Actinomadura</taxon>
    </lineage>
</organism>
<evidence type="ECO:0000313" key="3">
    <source>
        <dbReference type="EMBL" id="MBA8956811.1"/>
    </source>
</evidence>
<sequence length="146" mass="14755">MTSKTAIVAALGALLLGSAACDGEDGPKGGSAVPSTSASASGTAAATAPPATTPGTGASTAAPRPRPTKPEISDSREIVMIDPEGKRHTFRTMVEMAAGMRAAMGDDPPPNFCATSYEQGVREGGKFPAGRRAFMAACQEGWRKAS</sequence>
<proteinExistence type="predicted"/>
<comment type="caution">
    <text evidence="3">The sequence shown here is derived from an EMBL/GenBank/DDBJ whole genome shotgun (WGS) entry which is preliminary data.</text>
</comment>
<feature type="signal peptide" evidence="2">
    <location>
        <begin position="1"/>
        <end position="20"/>
    </location>
</feature>
<evidence type="ECO:0000256" key="1">
    <source>
        <dbReference type="SAM" id="MobiDB-lite"/>
    </source>
</evidence>
<dbReference type="PROSITE" id="PS51257">
    <property type="entry name" value="PROKAR_LIPOPROTEIN"/>
    <property type="match status" value="1"/>
</dbReference>
<accession>A0A7W3LYV1</accession>
<dbReference type="RefSeq" id="WP_182848695.1">
    <property type="nucleotide sequence ID" value="NZ_BAAALP010000054.1"/>
</dbReference>
<feature type="region of interest" description="Disordered" evidence="1">
    <location>
        <begin position="19"/>
        <end position="76"/>
    </location>
</feature>